<organism evidence="2 3">
    <name type="scientific">Nanobdella aerobiophila</name>
    <dbReference type="NCBI Taxonomy" id="2586965"/>
    <lineage>
        <taxon>Archaea</taxon>
        <taxon>Nanobdellota</taxon>
        <taxon>Nanobdellia</taxon>
        <taxon>Nanobdellales</taxon>
        <taxon>Nanobdellaceae</taxon>
        <taxon>Nanobdella</taxon>
    </lineage>
</organism>
<feature type="transmembrane region" description="Helical" evidence="1">
    <location>
        <begin position="261"/>
        <end position="280"/>
    </location>
</feature>
<name>A0A915WSX0_9ARCH</name>
<keyword evidence="1" id="KW-0472">Membrane</keyword>
<dbReference type="EMBL" id="AP019769">
    <property type="protein sequence ID" value="BBL45745.1"/>
    <property type="molecule type" value="Genomic_DNA"/>
</dbReference>
<accession>A0A915WSX0</accession>
<sequence>MTYLSIYWYELLIFLIIISLSFYALYYALYNICKILINRKKNISKEEINKKFSYTNIVAKTIVYIPFFLLIFIFTFPLFLIFNTYVIEYLLSYISLFIVEKNVSSISIFSNFLSALAVFGLYLLFINFAKFLYKKFYLLNEYSQNKTNLIDMGDNLYKKFYLLNEYSQNKTNLIDMGDNVVYNIRFLFLIYLVLICLILVIYILYYWIHHTLPIKLKISWNFILVSVTIMLLYPSLLSILLSNAENLKDNGLSKSIRNYTIQMFLLYTTILAIFLYIYIFHTNSGFSHIFYLVIVTSTIFSIFIINFFILSWYLKNKSAK</sequence>
<reference evidence="3" key="1">
    <citation type="journal article" date="2022" name="Int. J. Syst. Evol. Microbiol.">
        <title>Nanobdella aerobiophila gen. nov., sp. nov., a thermoacidophilic, obligate ectosymbiotic archaeon, and proposal of Nanobdellaceae fam. nov., Nanobdellales ord. nov. and Nanobdellia class. nov.</title>
        <authorList>
            <person name="Kato S."/>
            <person name="Ogasawara A."/>
            <person name="Itoh T."/>
            <person name="Sakai H.D."/>
            <person name="Shimizu M."/>
            <person name="Yuki M."/>
            <person name="Kaneko M."/>
            <person name="Takashina T."/>
            <person name="Ohkuma M."/>
        </authorList>
    </citation>
    <scope>NUCLEOTIDE SEQUENCE [LARGE SCALE GENOMIC DNA]</scope>
    <source>
        <strain evidence="3">MJ1</strain>
    </source>
</reference>
<keyword evidence="1" id="KW-1133">Transmembrane helix</keyword>
<keyword evidence="1" id="KW-0812">Transmembrane</keyword>
<feature type="transmembrane region" description="Helical" evidence="1">
    <location>
        <begin position="6"/>
        <end position="33"/>
    </location>
</feature>
<dbReference type="Proteomes" id="UP001055553">
    <property type="component" value="Chromosome"/>
</dbReference>
<evidence type="ECO:0000313" key="3">
    <source>
        <dbReference type="Proteomes" id="UP001055553"/>
    </source>
</evidence>
<protein>
    <submittedName>
        <fullName evidence="2">Uncharacterized protein</fullName>
    </submittedName>
</protein>
<feature type="transmembrane region" description="Helical" evidence="1">
    <location>
        <begin position="289"/>
        <end position="314"/>
    </location>
</feature>
<feature type="transmembrane region" description="Helical" evidence="1">
    <location>
        <begin position="220"/>
        <end position="241"/>
    </location>
</feature>
<evidence type="ECO:0000256" key="1">
    <source>
        <dbReference type="SAM" id="Phobius"/>
    </source>
</evidence>
<gene>
    <name evidence="2" type="ORF">MJ1_0595</name>
</gene>
<evidence type="ECO:0000313" key="2">
    <source>
        <dbReference type="EMBL" id="BBL45745.1"/>
    </source>
</evidence>
<proteinExistence type="predicted"/>
<dbReference type="KEGG" id="naer:MJ1_0595"/>
<feature type="transmembrane region" description="Helical" evidence="1">
    <location>
        <begin position="186"/>
        <end position="208"/>
    </location>
</feature>
<dbReference type="AlphaFoldDB" id="A0A915WSX0"/>
<feature type="transmembrane region" description="Helical" evidence="1">
    <location>
        <begin position="111"/>
        <end position="133"/>
    </location>
</feature>
<keyword evidence="3" id="KW-1185">Reference proteome</keyword>